<evidence type="ECO:0000313" key="1">
    <source>
        <dbReference type="EMBL" id="VDP77674.1"/>
    </source>
</evidence>
<accession>A0A183PWB4</accession>
<organism evidence="1 2">
    <name type="scientific">Schistosoma mattheei</name>
    <dbReference type="NCBI Taxonomy" id="31246"/>
    <lineage>
        <taxon>Eukaryota</taxon>
        <taxon>Metazoa</taxon>
        <taxon>Spiralia</taxon>
        <taxon>Lophotrochozoa</taxon>
        <taxon>Platyhelminthes</taxon>
        <taxon>Trematoda</taxon>
        <taxon>Digenea</taxon>
        <taxon>Strigeidida</taxon>
        <taxon>Schistosomatoidea</taxon>
        <taxon>Schistosomatidae</taxon>
        <taxon>Schistosoma</taxon>
    </lineage>
</organism>
<protein>
    <submittedName>
        <fullName evidence="1">Uncharacterized protein</fullName>
    </submittedName>
</protein>
<proteinExistence type="predicted"/>
<name>A0A183PWB4_9TREM</name>
<dbReference type="EMBL" id="UZAL01040861">
    <property type="protein sequence ID" value="VDP77674.1"/>
    <property type="molecule type" value="Genomic_DNA"/>
</dbReference>
<sequence>MKRERLFGLKFDVPSCMEHKLNNHHMKCAAWRTQMQPGADGGALSLKGVSSKNNTFKINVDDLQI</sequence>
<dbReference type="AlphaFoldDB" id="A0A183PWB4"/>
<dbReference type="Proteomes" id="UP000269396">
    <property type="component" value="Unassembled WGS sequence"/>
</dbReference>
<keyword evidence="2" id="KW-1185">Reference proteome</keyword>
<reference evidence="1 2" key="1">
    <citation type="submission" date="2018-11" db="EMBL/GenBank/DDBJ databases">
        <authorList>
            <consortium name="Pathogen Informatics"/>
        </authorList>
    </citation>
    <scope>NUCLEOTIDE SEQUENCE [LARGE SCALE GENOMIC DNA]</scope>
    <source>
        <strain>Denwood</strain>
        <strain evidence="2">Zambia</strain>
    </source>
</reference>
<evidence type="ECO:0000313" key="2">
    <source>
        <dbReference type="Proteomes" id="UP000269396"/>
    </source>
</evidence>
<gene>
    <name evidence="1" type="ORF">SMTD_LOCUS18653</name>
</gene>